<gene>
    <name evidence="13" type="ORF">FJO69_00245</name>
</gene>
<dbReference type="PANTHER" id="PTHR43394:SF1">
    <property type="entry name" value="ATP-BINDING CASSETTE SUB-FAMILY B MEMBER 10, MITOCHONDRIAL"/>
    <property type="match status" value="1"/>
</dbReference>
<protein>
    <submittedName>
        <fullName evidence="13">ABC transporter ATP-binding protein</fullName>
    </submittedName>
</protein>
<dbReference type="CDD" id="cd18548">
    <property type="entry name" value="ABC_6TM_Tm287_like"/>
    <property type="match status" value="1"/>
</dbReference>
<comment type="subcellular location">
    <subcellularLocation>
        <location evidence="1">Cell membrane</location>
        <topology evidence="1">Multi-pass membrane protein</topology>
    </subcellularLocation>
</comment>
<dbReference type="RefSeq" id="WP_140781003.1">
    <property type="nucleotide sequence ID" value="NZ_VFSS01000001.1"/>
</dbReference>
<keyword evidence="8 10" id="KW-1133">Transmembrane helix</keyword>
<evidence type="ECO:0000256" key="6">
    <source>
        <dbReference type="ARBA" id="ARBA00022741"/>
    </source>
</evidence>
<dbReference type="GO" id="GO:0016887">
    <property type="term" value="F:ATP hydrolysis activity"/>
    <property type="evidence" value="ECO:0007669"/>
    <property type="project" value="InterPro"/>
</dbReference>
<dbReference type="PROSITE" id="PS50893">
    <property type="entry name" value="ABC_TRANSPORTER_2"/>
    <property type="match status" value="1"/>
</dbReference>
<dbReference type="InterPro" id="IPR011527">
    <property type="entry name" value="ABC1_TM_dom"/>
</dbReference>
<dbReference type="GO" id="GO:0005524">
    <property type="term" value="F:ATP binding"/>
    <property type="evidence" value="ECO:0007669"/>
    <property type="project" value="UniProtKB-KW"/>
</dbReference>
<evidence type="ECO:0000259" key="11">
    <source>
        <dbReference type="PROSITE" id="PS50893"/>
    </source>
</evidence>
<evidence type="ECO:0000313" key="14">
    <source>
        <dbReference type="Proteomes" id="UP000319776"/>
    </source>
</evidence>
<feature type="domain" description="ABC transmembrane type-1" evidence="12">
    <location>
        <begin position="17"/>
        <end position="335"/>
    </location>
</feature>
<evidence type="ECO:0000256" key="7">
    <source>
        <dbReference type="ARBA" id="ARBA00022840"/>
    </source>
</evidence>
<feature type="transmembrane region" description="Helical" evidence="10">
    <location>
        <begin position="82"/>
        <end position="105"/>
    </location>
</feature>
<keyword evidence="3" id="KW-0813">Transport</keyword>
<dbReference type="SUPFAM" id="SSF52540">
    <property type="entry name" value="P-loop containing nucleoside triphosphate hydrolases"/>
    <property type="match status" value="1"/>
</dbReference>
<dbReference type="InterPro" id="IPR039421">
    <property type="entry name" value="Type_1_exporter"/>
</dbReference>
<sequence>MLKLYKLLSAKYKWYSAITVFLTLVQVAAFLVIPILIGNIVGFIAAKTQIPAGTPAIPVEVEILKIKFTFANLDEATKSLSIWFVIFLVIGTISSLLASVAASYISNAGARDIRQKLWEHLGRLSEKDIETFSHAKILTRFTIDINRIQIGLMSFLRTMIIGPCNLIFGLVFGLLTDLNLSIVFGVMIPVLGLTMIISGAVIAPLFKKEQKNYDDINNESQESILGAKVIKSYNLEHLQNTKFEKANLSWKQVSKKSWSSFNSTFNFINLFANLAVAFILFVVGKNAHLTAKDPITFSKVIANATTFVNYVMFITIGVVMSSFVIFNMFRARVSSKRIMDIMNTTPDIAHVVSDNKVTDGLIEFDHVSFRYYDHSEKNVLEDVTFSVKPGEVLGIIGPTGSGKSTIAKLMNLDFQTIYGTVKIDGNDIKTIDTYSLRKNVSHVYQTPLILSGTIASNLNLANPDADLGMMENAAKNACAFEYINRFEKKFDHEVVQKGANLSGGQKQRLAIAQGIIKRPKILILDDSTSALDAKTEAQVRKNIREEFKKEKITTVIIAQKISSIIDADNILVLEHGKIIGQGKHEELLKTNNVYREIALSQLGGEDV</sequence>
<dbReference type="OrthoDB" id="383768at2"/>
<keyword evidence="9 10" id="KW-0472">Membrane</keyword>
<evidence type="ECO:0000256" key="10">
    <source>
        <dbReference type="SAM" id="Phobius"/>
    </source>
</evidence>
<dbReference type="PANTHER" id="PTHR43394">
    <property type="entry name" value="ATP-DEPENDENT PERMEASE MDL1, MITOCHONDRIAL"/>
    <property type="match status" value="1"/>
</dbReference>
<accession>A0A501XBU9</accession>
<comment type="caution">
    <text evidence="13">The sequence shown here is derived from an EMBL/GenBank/DDBJ whole genome shotgun (WGS) entry which is preliminary data.</text>
</comment>
<evidence type="ECO:0000256" key="8">
    <source>
        <dbReference type="ARBA" id="ARBA00022989"/>
    </source>
</evidence>
<keyword evidence="6" id="KW-0547">Nucleotide-binding</keyword>
<keyword evidence="7 13" id="KW-0067">ATP-binding</keyword>
<dbReference type="AlphaFoldDB" id="A0A501XBU9"/>
<dbReference type="PROSITE" id="PS50929">
    <property type="entry name" value="ABC_TM1F"/>
    <property type="match status" value="1"/>
</dbReference>
<dbReference type="Proteomes" id="UP000319776">
    <property type="component" value="Unassembled WGS sequence"/>
</dbReference>
<evidence type="ECO:0000256" key="5">
    <source>
        <dbReference type="ARBA" id="ARBA00022692"/>
    </source>
</evidence>
<dbReference type="Pfam" id="PF00664">
    <property type="entry name" value="ABC_membrane"/>
    <property type="match status" value="1"/>
</dbReference>
<dbReference type="FunFam" id="3.40.50.300:FF:000221">
    <property type="entry name" value="Multidrug ABC transporter ATP-binding protein"/>
    <property type="match status" value="1"/>
</dbReference>
<evidence type="ECO:0000259" key="12">
    <source>
        <dbReference type="PROSITE" id="PS50929"/>
    </source>
</evidence>
<comment type="similarity">
    <text evidence="2">Belongs to the ABC transporter superfamily.</text>
</comment>
<dbReference type="EMBL" id="VFSS01000001">
    <property type="protein sequence ID" value="TPE58031.1"/>
    <property type="molecule type" value="Genomic_DNA"/>
</dbReference>
<feature type="transmembrane region" description="Helical" evidence="10">
    <location>
        <begin position="307"/>
        <end position="329"/>
    </location>
</feature>
<feature type="transmembrane region" description="Helical" evidence="10">
    <location>
        <begin position="12"/>
        <end position="37"/>
    </location>
</feature>
<dbReference type="InterPro" id="IPR036640">
    <property type="entry name" value="ABC1_TM_sf"/>
</dbReference>
<feature type="transmembrane region" description="Helical" evidence="10">
    <location>
        <begin position="155"/>
        <end position="176"/>
    </location>
</feature>
<keyword evidence="4" id="KW-1003">Cell membrane</keyword>
<keyword evidence="5 10" id="KW-0812">Transmembrane</keyword>
<dbReference type="InterPro" id="IPR003439">
    <property type="entry name" value="ABC_transporter-like_ATP-bd"/>
</dbReference>
<evidence type="ECO:0000256" key="3">
    <source>
        <dbReference type="ARBA" id="ARBA00022448"/>
    </source>
</evidence>
<feature type="transmembrane region" description="Helical" evidence="10">
    <location>
        <begin position="265"/>
        <end position="287"/>
    </location>
</feature>
<dbReference type="InterPro" id="IPR027417">
    <property type="entry name" value="P-loop_NTPase"/>
</dbReference>
<dbReference type="InterPro" id="IPR017871">
    <property type="entry name" value="ABC_transporter-like_CS"/>
</dbReference>
<dbReference type="GO" id="GO:0015421">
    <property type="term" value="F:ABC-type oligopeptide transporter activity"/>
    <property type="evidence" value="ECO:0007669"/>
    <property type="project" value="TreeGrafter"/>
</dbReference>
<evidence type="ECO:0000256" key="2">
    <source>
        <dbReference type="ARBA" id="ARBA00005417"/>
    </source>
</evidence>
<dbReference type="SMART" id="SM00382">
    <property type="entry name" value="AAA"/>
    <property type="match status" value="1"/>
</dbReference>
<feature type="domain" description="ABC transporter" evidence="11">
    <location>
        <begin position="362"/>
        <end position="600"/>
    </location>
</feature>
<dbReference type="Gene3D" id="3.40.50.300">
    <property type="entry name" value="P-loop containing nucleotide triphosphate hydrolases"/>
    <property type="match status" value="1"/>
</dbReference>
<organism evidence="13 14">
    <name type="scientific">[Mycoplasma] falconis</name>
    <dbReference type="NCBI Taxonomy" id="92403"/>
    <lineage>
        <taxon>Bacteria</taxon>
        <taxon>Bacillati</taxon>
        <taxon>Mycoplasmatota</taxon>
        <taxon>Mycoplasmoidales</taxon>
        <taxon>Metamycoplasmataceae</taxon>
        <taxon>Metamycoplasma</taxon>
    </lineage>
</organism>
<dbReference type="SUPFAM" id="SSF90123">
    <property type="entry name" value="ABC transporter transmembrane region"/>
    <property type="match status" value="1"/>
</dbReference>
<evidence type="ECO:0000256" key="1">
    <source>
        <dbReference type="ARBA" id="ARBA00004651"/>
    </source>
</evidence>
<evidence type="ECO:0000256" key="9">
    <source>
        <dbReference type="ARBA" id="ARBA00023136"/>
    </source>
</evidence>
<dbReference type="GO" id="GO:0005886">
    <property type="term" value="C:plasma membrane"/>
    <property type="evidence" value="ECO:0007669"/>
    <property type="project" value="UniProtKB-SubCell"/>
</dbReference>
<dbReference type="InterPro" id="IPR003593">
    <property type="entry name" value="AAA+_ATPase"/>
</dbReference>
<evidence type="ECO:0000313" key="13">
    <source>
        <dbReference type="EMBL" id="TPE58031.1"/>
    </source>
</evidence>
<dbReference type="Pfam" id="PF00005">
    <property type="entry name" value="ABC_tran"/>
    <property type="match status" value="1"/>
</dbReference>
<evidence type="ECO:0000256" key="4">
    <source>
        <dbReference type="ARBA" id="ARBA00022475"/>
    </source>
</evidence>
<keyword evidence="14" id="KW-1185">Reference proteome</keyword>
<proteinExistence type="inferred from homology"/>
<dbReference type="Gene3D" id="1.20.1560.10">
    <property type="entry name" value="ABC transporter type 1, transmembrane domain"/>
    <property type="match status" value="1"/>
</dbReference>
<reference evidence="13 14" key="1">
    <citation type="submission" date="2019-06" db="EMBL/GenBank/DDBJ databases">
        <title>Mycoplasma falconis type strain whole genome sequence.</title>
        <authorList>
            <person name="Spergser J."/>
        </authorList>
    </citation>
    <scope>NUCLEOTIDE SEQUENCE [LARGE SCALE GENOMIC DNA]</scope>
    <source>
        <strain evidence="13 14">ATCC 51372</strain>
    </source>
</reference>
<feature type="transmembrane region" description="Helical" evidence="10">
    <location>
        <begin position="182"/>
        <end position="206"/>
    </location>
</feature>
<dbReference type="PROSITE" id="PS00211">
    <property type="entry name" value="ABC_TRANSPORTER_1"/>
    <property type="match status" value="1"/>
</dbReference>
<name>A0A501XBU9_9BACT</name>